<evidence type="ECO:0000313" key="2">
    <source>
        <dbReference type="Proteomes" id="UP001478862"/>
    </source>
</evidence>
<dbReference type="EMBL" id="JBEGDG010000011">
    <property type="protein sequence ID" value="MEQ6356088.1"/>
    <property type="molecule type" value="Genomic_DNA"/>
</dbReference>
<gene>
    <name evidence="1" type="ORF">ABNX05_15780</name>
</gene>
<protein>
    <submittedName>
        <fullName evidence="1">Uncharacterized protein</fullName>
    </submittedName>
</protein>
<dbReference type="Proteomes" id="UP001478862">
    <property type="component" value="Unassembled WGS sequence"/>
</dbReference>
<evidence type="ECO:0000313" key="1">
    <source>
        <dbReference type="EMBL" id="MEQ6356088.1"/>
    </source>
</evidence>
<organism evidence="1 2">
    <name type="scientific">Lysinibacillus zambalensis</name>
    <dbReference type="NCBI Taxonomy" id="3160866"/>
    <lineage>
        <taxon>Bacteria</taxon>
        <taxon>Bacillati</taxon>
        <taxon>Bacillota</taxon>
        <taxon>Bacilli</taxon>
        <taxon>Bacillales</taxon>
        <taxon>Bacillaceae</taxon>
        <taxon>Lysinibacillus</taxon>
    </lineage>
</organism>
<dbReference type="RefSeq" id="WP_349660588.1">
    <property type="nucleotide sequence ID" value="NZ_JBEGDG010000011.1"/>
</dbReference>
<reference evidence="1 2" key="1">
    <citation type="submission" date="2024-06" db="EMBL/GenBank/DDBJ databases">
        <title>Lysinibacillus zambalefons sp. nov., a Novel Firmicute Isolated from the Poon Bato Zambales Hyperalkaline Spring.</title>
        <authorList>
            <person name="Aja J.A."/>
            <person name="Lazaro J.E.H."/>
            <person name="Llorin L.D."/>
            <person name="Lim K.R."/>
            <person name="Teodosio J."/>
            <person name="Dalisay D.S."/>
        </authorList>
    </citation>
    <scope>NUCLEOTIDE SEQUENCE [LARGE SCALE GENOMIC DNA]</scope>
    <source>
        <strain evidence="1 2">M3</strain>
    </source>
</reference>
<proteinExistence type="predicted"/>
<keyword evidence="2" id="KW-1185">Reference proteome</keyword>
<name>A0ABV1MXV8_9BACI</name>
<sequence length="305" mass="36803">MDFKQKIDQHKLGKYDLTTELISMGAKVEYELSFHLVTKHMYSYMEPKRKAKAEVAEDYIAIYINSLQQRYAKYVYKKYLSNIERAHDDMKAADYIYYYLSQIGEYYYVDDFDKIPDKVLKQVEHEEFYECFNDILRVLPYVKKEKAEKIAETVEPLKKVLNEIIPKVDTTKTYKEIVKYINHGINKKIYREIAKATGTREFNIDGERYFINQNDMKLLKNQTNFRKIFKFDFLNLSERQKEFTNGLLDHLQRALDSKQTDVFTFNQNGEIIDFNKRHFARLMVLEESNFKKRLKRVQDKYDSWR</sequence>
<accession>A0ABV1MXV8</accession>
<comment type="caution">
    <text evidence="1">The sequence shown here is derived from an EMBL/GenBank/DDBJ whole genome shotgun (WGS) entry which is preliminary data.</text>
</comment>